<keyword evidence="7" id="KW-1185">Reference proteome</keyword>
<sequence>MSAGSSPDPDSSTPAAPPFSAAYDVVVVGGGPAGLAAALTLGRACRRTLVLDSAEYRNAPARAVHNLLSHDGTPPGVLRATARAQLARYPSVEYRRAEVRAASAAAPPYGGGGDAGGAEAGPPPGFELRLTDGEAVRARRLVLATGLADELPPIPGVAEIWGTSAFHCPYCHGFEAVAAPVAVIGGTPDRVRLALQLRRMGADVTLCTDGPPGADLAPLDRHGVAVRCEPVTRLESRDGELEAVVFEAGPPLARGAAFVSTRTVQRSPLAASLGCRLLPDGVVEVDDFGRTSVPGVHAIGDMSRRPAVPMPFAAVSVASASGTIAASLLDQDLLSEDTGLPLPFARPPEPGGAGPAGPAGITEPVGAAVGRTGSAGAGAGRTGSAGAGAGRTGSGAGEKEDGR</sequence>
<evidence type="ECO:0000313" key="7">
    <source>
        <dbReference type="Proteomes" id="UP000265768"/>
    </source>
</evidence>
<proteinExistence type="predicted"/>
<dbReference type="SUPFAM" id="SSF51905">
    <property type="entry name" value="FAD/NAD(P)-binding domain"/>
    <property type="match status" value="1"/>
</dbReference>
<keyword evidence="1" id="KW-0285">Flavoprotein</keyword>
<dbReference type="InterPro" id="IPR050097">
    <property type="entry name" value="Ferredoxin-NADP_redctase_2"/>
</dbReference>
<feature type="region of interest" description="Disordered" evidence="4">
    <location>
        <begin position="339"/>
        <end position="403"/>
    </location>
</feature>
<dbReference type="Proteomes" id="UP000265768">
    <property type="component" value="Unassembled WGS sequence"/>
</dbReference>
<keyword evidence="2" id="KW-0560">Oxidoreductase</keyword>
<comment type="catalytic activity">
    <reaction evidence="3">
        <text>[thioredoxin]-dithiol + NADP(+) = [thioredoxin]-disulfide + NADPH + H(+)</text>
        <dbReference type="Rhea" id="RHEA:20345"/>
        <dbReference type="Rhea" id="RHEA-COMP:10698"/>
        <dbReference type="Rhea" id="RHEA-COMP:10700"/>
        <dbReference type="ChEBI" id="CHEBI:15378"/>
        <dbReference type="ChEBI" id="CHEBI:29950"/>
        <dbReference type="ChEBI" id="CHEBI:50058"/>
        <dbReference type="ChEBI" id="CHEBI:57783"/>
        <dbReference type="ChEBI" id="CHEBI:58349"/>
        <dbReference type="EC" id="1.8.1.9"/>
    </reaction>
</comment>
<protein>
    <submittedName>
        <fullName evidence="6">NAD(P)/FAD-dependent oxidoreductase</fullName>
    </submittedName>
</protein>
<evidence type="ECO:0000256" key="2">
    <source>
        <dbReference type="ARBA" id="ARBA00023002"/>
    </source>
</evidence>
<feature type="compositionally biased region" description="Low complexity" evidence="4">
    <location>
        <begin position="358"/>
        <end position="372"/>
    </location>
</feature>
<evidence type="ECO:0000259" key="5">
    <source>
        <dbReference type="Pfam" id="PF07992"/>
    </source>
</evidence>
<dbReference type="AlphaFoldDB" id="A0A3A3ZZC9"/>
<organism evidence="6 7">
    <name type="scientific">Bailinhaonella thermotolerans</name>
    <dbReference type="NCBI Taxonomy" id="1070861"/>
    <lineage>
        <taxon>Bacteria</taxon>
        <taxon>Bacillati</taxon>
        <taxon>Actinomycetota</taxon>
        <taxon>Actinomycetes</taxon>
        <taxon>Streptosporangiales</taxon>
        <taxon>Streptosporangiaceae</taxon>
        <taxon>Bailinhaonella</taxon>
    </lineage>
</organism>
<evidence type="ECO:0000313" key="6">
    <source>
        <dbReference type="EMBL" id="RJL20554.1"/>
    </source>
</evidence>
<name>A0A3A3ZZC9_9ACTN</name>
<dbReference type="PANTHER" id="PTHR48105">
    <property type="entry name" value="THIOREDOXIN REDUCTASE 1-RELATED-RELATED"/>
    <property type="match status" value="1"/>
</dbReference>
<comment type="caution">
    <text evidence="6">The sequence shown here is derived from an EMBL/GenBank/DDBJ whole genome shotgun (WGS) entry which is preliminary data.</text>
</comment>
<feature type="compositionally biased region" description="Gly residues" evidence="4">
    <location>
        <begin position="373"/>
        <end position="396"/>
    </location>
</feature>
<feature type="domain" description="FAD/NAD(P)-binding" evidence="5">
    <location>
        <begin position="23"/>
        <end position="306"/>
    </location>
</feature>
<accession>A0A3A3ZZC9</accession>
<dbReference type="InterPro" id="IPR023753">
    <property type="entry name" value="FAD/NAD-binding_dom"/>
</dbReference>
<feature type="compositionally biased region" description="Gly residues" evidence="4">
    <location>
        <begin position="109"/>
        <end position="119"/>
    </location>
</feature>
<dbReference type="Pfam" id="PF07992">
    <property type="entry name" value="Pyr_redox_2"/>
    <property type="match status" value="1"/>
</dbReference>
<dbReference type="GO" id="GO:0004791">
    <property type="term" value="F:thioredoxin-disulfide reductase (NADPH) activity"/>
    <property type="evidence" value="ECO:0007669"/>
    <property type="project" value="UniProtKB-EC"/>
</dbReference>
<dbReference type="PRINTS" id="PR00411">
    <property type="entry name" value="PNDRDTASEI"/>
</dbReference>
<evidence type="ECO:0000256" key="4">
    <source>
        <dbReference type="SAM" id="MobiDB-lite"/>
    </source>
</evidence>
<gene>
    <name evidence="6" type="ORF">D5H75_39315</name>
</gene>
<dbReference type="Gene3D" id="3.50.50.60">
    <property type="entry name" value="FAD/NAD(P)-binding domain"/>
    <property type="match status" value="2"/>
</dbReference>
<dbReference type="InterPro" id="IPR036188">
    <property type="entry name" value="FAD/NAD-bd_sf"/>
</dbReference>
<dbReference type="EMBL" id="QZEY01000030">
    <property type="protein sequence ID" value="RJL20554.1"/>
    <property type="molecule type" value="Genomic_DNA"/>
</dbReference>
<evidence type="ECO:0000256" key="3">
    <source>
        <dbReference type="ARBA" id="ARBA00048132"/>
    </source>
</evidence>
<reference evidence="6 7" key="1">
    <citation type="submission" date="2018-09" db="EMBL/GenBank/DDBJ databases">
        <title>YIM 75507 draft genome.</title>
        <authorList>
            <person name="Tang S."/>
            <person name="Feng Y."/>
        </authorList>
    </citation>
    <scope>NUCLEOTIDE SEQUENCE [LARGE SCALE GENOMIC DNA]</scope>
    <source>
        <strain evidence="6 7">YIM 75507</strain>
    </source>
</reference>
<feature type="region of interest" description="Disordered" evidence="4">
    <location>
        <begin position="105"/>
        <end position="125"/>
    </location>
</feature>
<dbReference type="OrthoDB" id="9786503at2"/>
<dbReference type="PRINTS" id="PR00368">
    <property type="entry name" value="FADPNR"/>
</dbReference>
<evidence type="ECO:0000256" key="1">
    <source>
        <dbReference type="ARBA" id="ARBA00022630"/>
    </source>
</evidence>